<dbReference type="AlphaFoldDB" id="A0A1C7DHF3"/>
<dbReference type="GO" id="GO:0061603">
    <property type="term" value="F:molybdenum cofactor guanylyltransferase activity"/>
    <property type="evidence" value="ECO:0007669"/>
    <property type="project" value="UniProtKB-EC"/>
</dbReference>
<reference evidence="13" key="2">
    <citation type="submission" date="2016-07" db="EMBL/GenBank/DDBJ databases">
        <authorList>
            <person name="See-Too W.S."/>
        </authorList>
    </citation>
    <scope>NUCLEOTIDE SEQUENCE [LARGE SCALE GENOMIC DNA]</scope>
    <source>
        <strain evidence="13">DSM 14505</strain>
    </source>
</reference>
<evidence type="ECO:0000313" key="12">
    <source>
        <dbReference type="Proteomes" id="UP000004725"/>
    </source>
</evidence>
<comment type="domain">
    <text evidence="8">The N-terminal domain determines nucleotide recognition and specific binding, while the C-terminal domain determines the specific binding to the target protein.</text>
</comment>
<comment type="caution">
    <text evidence="8">Lacks conserved residue(s) required for the propagation of feature annotation.</text>
</comment>
<comment type="catalytic activity">
    <reaction evidence="8">
        <text>Mo-molybdopterin + GTP + H(+) = Mo-molybdopterin guanine dinucleotide + diphosphate</text>
        <dbReference type="Rhea" id="RHEA:34243"/>
        <dbReference type="ChEBI" id="CHEBI:15378"/>
        <dbReference type="ChEBI" id="CHEBI:33019"/>
        <dbReference type="ChEBI" id="CHEBI:37565"/>
        <dbReference type="ChEBI" id="CHEBI:71302"/>
        <dbReference type="ChEBI" id="CHEBI:71310"/>
        <dbReference type="EC" id="2.7.7.77"/>
    </reaction>
</comment>
<comment type="cofactor">
    <cofactor evidence="8">
        <name>Mg(2+)</name>
        <dbReference type="ChEBI" id="CHEBI:18420"/>
    </cofactor>
</comment>
<keyword evidence="10" id="KW-0548">Nucleotidyltransferase</keyword>
<dbReference type="Gene3D" id="3.90.550.10">
    <property type="entry name" value="Spore Coat Polysaccharide Biosynthesis Protein SpsA, Chain A"/>
    <property type="match status" value="1"/>
</dbReference>
<evidence type="ECO:0000256" key="5">
    <source>
        <dbReference type="ARBA" id="ARBA00022842"/>
    </source>
</evidence>
<dbReference type="PANTHER" id="PTHR19136">
    <property type="entry name" value="MOLYBDENUM COFACTOR GUANYLYLTRANSFERASE"/>
    <property type="match status" value="1"/>
</dbReference>
<dbReference type="GO" id="GO:0046872">
    <property type="term" value="F:metal ion binding"/>
    <property type="evidence" value="ECO:0007669"/>
    <property type="project" value="UniProtKB-KW"/>
</dbReference>
<reference evidence="10" key="3">
    <citation type="submission" date="2016-10" db="EMBL/GenBank/DDBJ databases">
        <authorList>
            <person name="See-Too W.S."/>
        </authorList>
    </citation>
    <scope>NUCLEOTIDE SEQUENCE</scope>
    <source>
        <strain evidence="10">DSM 14505</strain>
    </source>
</reference>
<keyword evidence="13" id="KW-1185">Reference proteome</keyword>
<dbReference type="KEGG" id="pana:BBH88_11770"/>
<dbReference type="GO" id="GO:0006777">
    <property type="term" value="P:Mo-molybdopterin cofactor biosynthetic process"/>
    <property type="evidence" value="ECO:0007669"/>
    <property type="project" value="UniProtKB-KW"/>
</dbReference>
<dbReference type="InterPro" id="IPR013482">
    <property type="entry name" value="Molybde_CF_guanTrfase"/>
</dbReference>
<feature type="binding site" evidence="8">
    <location>
        <position position="98"/>
    </location>
    <ligand>
        <name>Mg(2+)</name>
        <dbReference type="ChEBI" id="CHEBI:18420"/>
    </ligand>
</feature>
<keyword evidence="5 8" id="KW-0460">Magnesium</keyword>
<evidence type="ECO:0000313" key="11">
    <source>
        <dbReference type="EMBL" id="EIM05224.1"/>
    </source>
</evidence>
<comment type="subcellular location">
    <subcellularLocation>
        <location evidence="8">Cytoplasm</location>
    </subcellularLocation>
</comment>
<feature type="binding site" evidence="8">
    <location>
        <begin position="9"/>
        <end position="11"/>
    </location>
    <ligand>
        <name>GTP</name>
        <dbReference type="ChEBI" id="CHEBI:37565"/>
    </ligand>
</feature>
<evidence type="ECO:0000256" key="4">
    <source>
        <dbReference type="ARBA" id="ARBA00022741"/>
    </source>
</evidence>
<reference evidence="11 12" key="1">
    <citation type="journal article" date="2012" name="J. Bacteriol.">
        <title>Genome Sequence of the Antarctic Psychrophile Bacterium Planococcus antarcticus DSM 14505.</title>
        <authorList>
            <person name="Margolles A."/>
            <person name="Gueimonde M."/>
            <person name="Sanchez B."/>
        </authorList>
    </citation>
    <scope>NUCLEOTIDE SEQUENCE [LARGE SCALE GENOMIC DNA]</scope>
    <source>
        <strain evidence="11 12">DSM 14505</strain>
    </source>
</reference>
<accession>A0A1C7DHF3</accession>
<evidence type="ECO:0000256" key="8">
    <source>
        <dbReference type="HAMAP-Rule" id="MF_00316"/>
    </source>
</evidence>
<gene>
    <name evidence="8" type="primary">mobA</name>
    <name evidence="11" type="ORF">A1A1_17175</name>
    <name evidence="10" type="ORF">BBH88_11770</name>
</gene>
<comment type="function">
    <text evidence="8">Transfers a GMP moiety from GTP to Mo-molybdopterin (Mo-MPT) cofactor (Moco or molybdenum cofactor) to form Mo-molybdopterin guanine dinucleotide (Mo-MGD) cofactor.</text>
</comment>
<feature type="binding site" evidence="8">
    <location>
        <position position="67"/>
    </location>
    <ligand>
        <name>GTP</name>
        <dbReference type="ChEBI" id="CHEBI:37565"/>
    </ligand>
</feature>
<dbReference type="PANTHER" id="PTHR19136:SF81">
    <property type="entry name" value="MOLYBDENUM COFACTOR GUANYLYLTRANSFERASE"/>
    <property type="match status" value="1"/>
</dbReference>
<keyword evidence="7 8" id="KW-0501">Molybdenum cofactor biosynthesis</keyword>
<sequence>MRTTVGILLAGGLSRRFGSPKAFAELDGELFYERAYKALDRVCDHVVIISRPELVACFSSDYDVITDLDWIAGQGPLAGILSGITARQADKYLVLPCDMPFIGPAETAKLLALTEDSSDISAVWNDSEKIPLFSVWDIHLKEQLQKELETGQLRVMKFMEKVTTQWINSSEIHKDQLVFRNVNQPDD</sequence>
<protein>
    <recommendedName>
        <fullName evidence="8">Probable molybdenum cofactor guanylyltransferase</fullName>
        <shortName evidence="8">MoCo guanylyltransferase</shortName>
        <ecNumber evidence="8">2.7.7.77</ecNumber>
    </recommendedName>
    <alternativeName>
        <fullName evidence="8">GTP:molybdopterin guanylyltransferase</fullName>
    </alternativeName>
    <alternativeName>
        <fullName evidence="8">Mo-MPT guanylyltransferase</fullName>
    </alternativeName>
    <alternativeName>
        <fullName evidence="8">Molybdopterin guanylyltransferase</fullName>
    </alternativeName>
    <alternativeName>
        <fullName evidence="8">Molybdopterin-guanine dinucleotide synthase</fullName>
        <shortName evidence="8">MGD synthase</shortName>
    </alternativeName>
</protein>
<keyword evidence="1 8" id="KW-0963">Cytoplasm</keyword>
<feature type="domain" description="MobA-like NTP transferase" evidence="9">
    <location>
        <begin position="6"/>
        <end position="156"/>
    </location>
</feature>
<dbReference type="InterPro" id="IPR025877">
    <property type="entry name" value="MobA-like_NTP_Trfase"/>
</dbReference>
<dbReference type="HAMAP" id="MF_00316">
    <property type="entry name" value="MobA"/>
    <property type="match status" value="1"/>
</dbReference>
<dbReference type="eggNOG" id="COG0746">
    <property type="taxonomic scope" value="Bacteria"/>
</dbReference>
<dbReference type="OrthoDB" id="9788394at2"/>
<organism evidence="11 12">
    <name type="scientific">Planococcus antarcticus DSM 14505</name>
    <dbReference type="NCBI Taxonomy" id="1185653"/>
    <lineage>
        <taxon>Bacteria</taxon>
        <taxon>Bacillati</taxon>
        <taxon>Bacillota</taxon>
        <taxon>Bacilli</taxon>
        <taxon>Bacillales</taxon>
        <taxon>Caryophanaceae</taxon>
        <taxon>Planococcus</taxon>
    </lineage>
</organism>
<dbReference type="Pfam" id="PF12804">
    <property type="entry name" value="NTP_transf_3"/>
    <property type="match status" value="1"/>
</dbReference>
<dbReference type="EC" id="2.7.7.77" evidence="8"/>
<name>A0A1C7DHF3_9BACL</name>
<feature type="binding site" evidence="8">
    <location>
        <position position="21"/>
    </location>
    <ligand>
        <name>GTP</name>
        <dbReference type="ChEBI" id="CHEBI:37565"/>
    </ligand>
</feature>
<dbReference type="RefSeq" id="WP_006831379.1">
    <property type="nucleotide sequence ID" value="NZ_AJYB01000083.1"/>
</dbReference>
<evidence type="ECO:0000256" key="6">
    <source>
        <dbReference type="ARBA" id="ARBA00023134"/>
    </source>
</evidence>
<dbReference type="SUPFAM" id="SSF53448">
    <property type="entry name" value="Nucleotide-diphospho-sugar transferases"/>
    <property type="match status" value="1"/>
</dbReference>
<proteinExistence type="inferred from homology"/>
<dbReference type="GO" id="GO:0005525">
    <property type="term" value="F:GTP binding"/>
    <property type="evidence" value="ECO:0007669"/>
    <property type="project" value="UniProtKB-UniRule"/>
</dbReference>
<dbReference type="Proteomes" id="UP000004725">
    <property type="component" value="Unassembled WGS sequence"/>
</dbReference>
<keyword evidence="4 8" id="KW-0547">Nucleotide-binding</keyword>
<dbReference type="EMBL" id="AJYB01000083">
    <property type="protein sequence ID" value="EIM05224.1"/>
    <property type="molecule type" value="Genomic_DNA"/>
</dbReference>
<keyword evidence="2 8" id="KW-0808">Transferase</keyword>
<evidence type="ECO:0000313" key="13">
    <source>
        <dbReference type="Proteomes" id="UP000092661"/>
    </source>
</evidence>
<comment type="similarity">
    <text evidence="8">Belongs to the MobA family.</text>
</comment>
<evidence type="ECO:0000256" key="2">
    <source>
        <dbReference type="ARBA" id="ARBA00022679"/>
    </source>
</evidence>
<evidence type="ECO:0000313" key="10">
    <source>
        <dbReference type="EMBL" id="ANU10936.1"/>
    </source>
</evidence>
<dbReference type="EMBL" id="CP016534">
    <property type="protein sequence ID" value="ANU10936.1"/>
    <property type="molecule type" value="Genomic_DNA"/>
</dbReference>
<evidence type="ECO:0000256" key="7">
    <source>
        <dbReference type="ARBA" id="ARBA00023150"/>
    </source>
</evidence>
<evidence type="ECO:0000256" key="1">
    <source>
        <dbReference type="ARBA" id="ARBA00022490"/>
    </source>
</evidence>
<evidence type="ECO:0000259" key="9">
    <source>
        <dbReference type="Pfam" id="PF12804"/>
    </source>
</evidence>
<dbReference type="InterPro" id="IPR029044">
    <property type="entry name" value="Nucleotide-diphossugar_trans"/>
</dbReference>
<dbReference type="GO" id="GO:0005737">
    <property type="term" value="C:cytoplasm"/>
    <property type="evidence" value="ECO:0007669"/>
    <property type="project" value="UniProtKB-SubCell"/>
</dbReference>
<dbReference type="CDD" id="cd02503">
    <property type="entry name" value="MobA"/>
    <property type="match status" value="1"/>
</dbReference>
<dbReference type="Proteomes" id="UP000092661">
    <property type="component" value="Chromosome"/>
</dbReference>
<evidence type="ECO:0000256" key="3">
    <source>
        <dbReference type="ARBA" id="ARBA00022723"/>
    </source>
</evidence>
<keyword evidence="3 8" id="KW-0479">Metal-binding</keyword>
<keyword evidence="6 8" id="KW-0342">GTP-binding</keyword>
<feature type="binding site" evidence="8">
    <location>
        <position position="98"/>
    </location>
    <ligand>
        <name>GTP</name>
        <dbReference type="ChEBI" id="CHEBI:37565"/>
    </ligand>
</feature>